<evidence type="ECO:0000313" key="3">
    <source>
        <dbReference type="Proteomes" id="UP000306509"/>
    </source>
</evidence>
<dbReference type="EMBL" id="QGQD01000060">
    <property type="protein sequence ID" value="TLD00075.1"/>
    <property type="molecule type" value="Genomic_DNA"/>
</dbReference>
<name>A0A4U8Q5F6_9FIRM</name>
<protein>
    <submittedName>
        <fullName evidence="2">Uncharacterized protein</fullName>
    </submittedName>
</protein>
<comment type="caution">
    <text evidence="2">The sequence shown here is derived from an EMBL/GenBank/DDBJ whole genome shotgun (WGS) entry which is preliminary data.</text>
</comment>
<keyword evidence="3" id="KW-1185">Reference proteome</keyword>
<proteinExistence type="predicted"/>
<dbReference type="AlphaFoldDB" id="A0A4U8Q5F6"/>
<dbReference type="RefSeq" id="WP_027292557.1">
    <property type="nucleotide sequence ID" value="NZ_QGQD01000060.1"/>
</dbReference>
<accession>A0A4U8Q5F6</accession>
<sequence>MSRGQRKTIDDQIAVLDEQIAKVQSKMDALLEQRKGLEQKKREDALGLLYDMIQERGKTIDDIMSIITTENININDL</sequence>
<dbReference type="Proteomes" id="UP000306509">
    <property type="component" value="Unassembled WGS sequence"/>
</dbReference>
<gene>
    <name evidence="2" type="ORF">DSM106044_03165</name>
</gene>
<feature type="coiled-coil region" evidence="1">
    <location>
        <begin position="13"/>
        <end position="40"/>
    </location>
</feature>
<evidence type="ECO:0000313" key="2">
    <source>
        <dbReference type="EMBL" id="TLD00075.1"/>
    </source>
</evidence>
<keyword evidence="1" id="KW-0175">Coiled coil</keyword>
<reference evidence="2 3" key="1">
    <citation type="journal article" date="2019" name="Anaerobe">
        <title>Detection of Robinsoniella peoriensis in multiple bone samples of a trauma patient.</title>
        <authorList>
            <person name="Schrottner P."/>
            <person name="Hartwich K."/>
            <person name="Bunk B."/>
            <person name="Schober I."/>
            <person name="Helbig S."/>
            <person name="Rudolph W.W."/>
            <person name="Gunzer F."/>
        </authorList>
    </citation>
    <scope>NUCLEOTIDE SEQUENCE [LARGE SCALE GENOMIC DNA]</scope>
    <source>
        <strain evidence="2 3">DSM 106044</strain>
    </source>
</reference>
<organism evidence="2 3">
    <name type="scientific">Robinsoniella peoriensis</name>
    <dbReference type="NCBI Taxonomy" id="180332"/>
    <lineage>
        <taxon>Bacteria</taxon>
        <taxon>Bacillati</taxon>
        <taxon>Bacillota</taxon>
        <taxon>Clostridia</taxon>
        <taxon>Lachnospirales</taxon>
        <taxon>Lachnospiraceae</taxon>
        <taxon>Robinsoniella</taxon>
    </lineage>
</organism>
<evidence type="ECO:0000256" key="1">
    <source>
        <dbReference type="SAM" id="Coils"/>
    </source>
</evidence>